<evidence type="ECO:0000256" key="10">
    <source>
        <dbReference type="ARBA" id="ARBA00023242"/>
    </source>
</evidence>
<comment type="similarity">
    <text evidence="11">Belongs to the snail C2H2-type zinc-finger protein family.</text>
</comment>
<evidence type="ECO:0000256" key="11">
    <source>
        <dbReference type="ARBA" id="ARBA00037948"/>
    </source>
</evidence>
<organism evidence="14 15">
    <name type="scientific">Hyalella azteca</name>
    <name type="common">Amphipod</name>
    <dbReference type="NCBI Taxonomy" id="294128"/>
    <lineage>
        <taxon>Eukaryota</taxon>
        <taxon>Metazoa</taxon>
        <taxon>Ecdysozoa</taxon>
        <taxon>Arthropoda</taxon>
        <taxon>Crustacea</taxon>
        <taxon>Multicrustacea</taxon>
        <taxon>Malacostraca</taxon>
        <taxon>Eumalacostraca</taxon>
        <taxon>Peracarida</taxon>
        <taxon>Amphipoda</taxon>
        <taxon>Senticaudata</taxon>
        <taxon>Talitrida</taxon>
        <taxon>Talitroidea</taxon>
        <taxon>Hyalellidae</taxon>
        <taxon>Hyalella</taxon>
    </lineage>
</organism>
<comment type="subcellular location">
    <subcellularLocation>
        <location evidence="1">Nucleus</location>
    </subcellularLocation>
</comment>
<dbReference type="RefSeq" id="XP_047740473.1">
    <property type="nucleotide sequence ID" value="XM_047884517.1"/>
</dbReference>
<dbReference type="GO" id="GO:0000978">
    <property type="term" value="F:RNA polymerase II cis-regulatory region sequence-specific DNA binding"/>
    <property type="evidence" value="ECO:0007669"/>
    <property type="project" value="TreeGrafter"/>
</dbReference>
<dbReference type="OrthoDB" id="6372560at2759"/>
<dbReference type="PANTHER" id="PTHR24388">
    <property type="entry name" value="ZINC FINGER PROTEIN"/>
    <property type="match status" value="1"/>
</dbReference>
<keyword evidence="14" id="KW-1185">Reference proteome</keyword>
<keyword evidence="4" id="KW-0677">Repeat</keyword>
<dbReference type="Pfam" id="PF00096">
    <property type="entry name" value="zf-C2H2"/>
    <property type="match status" value="2"/>
</dbReference>
<dbReference type="KEGG" id="hazt:125179162"/>
<evidence type="ECO:0000256" key="9">
    <source>
        <dbReference type="ARBA" id="ARBA00023163"/>
    </source>
</evidence>
<keyword evidence="6" id="KW-0862">Zinc</keyword>
<keyword evidence="10" id="KW-0539">Nucleus</keyword>
<protein>
    <submittedName>
        <fullName evidence="15">Zinc finger protein 536-like</fullName>
    </submittedName>
</protein>
<evidence type="ECO:0000256" key="12">
    <source>
        <dbReference type="PROSITE-ProRule" id="PRU00042"/>
    </source>
</evidence>
<feature type="domain" description="C2H2-type" evidence="13">
    <location>
        <begin position="98"/>
        <end position="125"/>
    </location>
</feature>
<dbReference type="SMART" id="SM00355">
    <property type="entry name" value="ZnF_C2H2"/>
    <property type="match status" value="2"/>
</dbReference>
<proteinExistence type="inferred from homology"/>
<evidence type="ECO:0000313" key="15">
    <source>
        <dbReference type="RefSeq" id="XP_047740473.1"/>
    </source>
</evidence>
<keyword evidence="8" id="KW-0238">DNA-binding</keyword>
<dbReference type="SUPFAM" id="SSF57667">
    <property type="entry name" value="beta-beta-alpha zinc fingers"/>
    <property type="match status" value="1"/>
</dbReference>
<evidence type="ECO:0000256" key="5">
    <source>
        <dbReference type="ARBA" id="ARBA00022771"/>
    </source>
</evidence>
<keyword evidence="9" id="KW-0804">Transcription</keyword>
<accession>A0A979FTF5</accession>
<dbReference type="GO" id="GO:0005634">
    <property type="term" value="C:nucleus"/>
    <property type="evidence" value="ECO:0007669"/>
    <property type="project" value="UniProtKB-SubCell"/>
</dbReference>
<dbReference type="PROSITE" id="PS50157">
    <property type="entry name" value="ZINC_FINGER_C2H2_2"/>
    <property type="match status" value="1"/>
</dbReference>
<gene>
    <name evidence="15" type="primary">LOC125179162</name>
</gene>
<keyword evidence="5 12" id="KW-0863">Zinc-finger</keyword>
<sequence>MLGVYRPCLLHPSKVDLVPNDDKAHVTAQERSFLYWPPRGSLQIMPVRSTNDNAFTSKSELTNRNPSNLTNDINLDILQMFSPSAPYEGSVREPKKMLSCSYCSYKTSVKTNLRVHERTHTGEKPYTCPHCDYRSCQASNLKSHLIRHATDVINGPPQ</sequence>
<keyword evidence="3" id="KW-0479">Metal-binding</keyword>
<dbReference type="GO" id="GO:0008270">
    <property type="term" value="F:zinc ion binding"/>
    <property type="evidence" value="ECO:0007669"/>
    <property type="project" value="UniProtKB-KW"/>
</dbReference>
<evidence type="ECO:0000259" key="13">
    <source>
        <dbReference type="PROSITE" id="PS50157"/>
    </source>
</evidence>
<evidence type="ECO:0000256" key="7">
    <source>
        <dbReference type="ARBA" id="ARBA00023015"/>
    </source>
</evidence>
<evidence type="ECO:0000256" key="6">
    <source>
        <dbReference type="ARBA" id="ARBA00022833"/>
    </source>
</evidence>
<evidence type="ECO:0000313" key="14">
    <source>
        <dbReference type="Proteomes" id="UP000694843"/>
    </source>
</evidence>
<dbReference type="Gene3D" id="3.30.160.60">
    <property type="entry name" value="Classic Zinc Finger"/>
    <property type="match status" value="2"/>
</dbReference>
<dbReference type="InterPro" id="IPR036236">
    <property type="entry name" value="Znf_C2H2_sf"/>
</dbReference>
<keyword evidence="7" id="KW-0805">Transcription regulation</keyword>
<comment type="similarity">
    <text evidence="2">Belongs to the krueppel C2H2-type zinc-finger protein family.</text>
</comment>
<evidence type="ECO:0000256" key="2">
    <source>
        <dbReference type="ARBA" id="ARBA00006991"/>
    </source>
</evidence>
<evidence type="ECO:0000256" key="1">
    <source>
        <dbReference type="ARBA" id="ARBA00004123"/>
    </source>
</evidence>
<evidence type="ECO:0000256" key="3">
    <source>
        <dbReference type="ARBA" id="ARBA00022723"/>
    </source>
</evidence>
<evidence type="ECO:0000256" key="4">
    <source>
        <dbReference type="ARBA" id="ARBA00022737"/>
    </source>
</evidence>
<dbReference type="FunFam" id="3.30.160.60:FF:000075">
    <property type="entry name" value="Putative zinc finger protein 536"/>
    <property type="match status" value="1"/>
</dbReference>
<dbReference type="InterPro" id="IPR013087">
    <property type="entry name" value="Znf_C2H2_type"/>
</dbReference>
<dbReference type="AlphaFoldDB" id="A0A979FTF5"/>
<name>A0A979FTF5_HYAAZ</name>
<evidence type="ECO:0000256" key="8">
    <source>
        <dbReference type="ARBA" id="ARBA00023125"/>
    </source>
</evidence>
<dbReference type="InterPro" id="IPR050527">
    <property type="entry name" value="Snail/Krueppel_Znf"/>
</dbReference>
<dbReference type="Proteomes" id="UP000694843">
    <property type="component" value="Unplaced"/>
</dbReference>
<dbReference type="PANTHER" id="PTHR24388:SF54">
    <property type="entry name" value="PROTEIN ESCARGOT"/>
    <property type="match status" value="1"/>
</dbReference>
<dbReference type="GeneID" id="125179162"/>
<reference evidence="15" key="1">
    <citation type="submission" date="2025-08" db="UniProtKB">
        <authorList>
            <consortium name="RefSeq"/>
        </authorList>
    </citation>
    <scope>IDENTIFICATION</scope>
    <source>
        <tissue evidence="15">Whole organism</tissue>
    </source>
</reference>
<dbReference type="GO" id="GO:0000981">
    <property type="term" value="F:DNA-binding transcription factor activity, RNA polymerase II-specific"/>
    <property type="evidence" value="ECO:0007669"/>
    <property type="project" value="TreeGrafter"/>
</dbReference>